<feature type="transmembrane region" description="Helical" evidence="5">
    <location>
        <begin position="123"/>
        <end position="144"/>
    </location>
</feature>
<keyword evidence="8" id="KW-1185">Reference proteome</keyword>
<dbReference type="Proteomes" id="UP000663828">
    <property type="component" value="Unassembled WGS sequence"/>
</dbReference>
<feature type="transmembrane region" description="Helical" evidence="5">
    <location>
        <begin position="45"/>
        <end position="71"/>
    </location>
</feature>
<feature type="transmembrane region" description="Helical" evidence="5">
    <location>
        <begin position="91"/>
        <end position="111"/>
    </location>
</feature>
<keyword evidence="3 5" id="KW-1133">Transmembrane helix</keyword>
<feature type="transmembrane region" description="Helical" evidence="5">
    <location>
        <begin position="218"/>
        <end position="242"/>
    </location>
</feature>
<dbReference type="PROSITE" id="PS50262">
    <property type="entry name" value="G_PROTEIN_RECEP_F1_2"/>
    <property type="match status" value="1"/>
</dbReference>
<gene>
    <name evidence="7" type="ORF">XAT740_LOCUS51328</name>
</gene>
<evidence type="ECO:0000259" key="6">
    <source>
        <dbReference type="PROSITE" id="PS50262"/>
    </source>
</evidence>
<dbReference type="GO" id="GO:0016020">
    <property type="term" value="C:membrane"/>
    <property type="evidence" value="ECO:0007669"/>
    <property type="project" value="UniProtKB-SubCell"/>
</dbReference>
<evidence type="ECO:0000256" key="3">
    <source>
        <dbReference type="ARBA" id="ARBA00022989"/>
    </source>
</evidence>
<dbReference type="Pfam" id="PF00001">
    <property type="entry name" value="7tm_1"/>
    <property type="match status" value="1"/>
</dbReference>
<dbReference type="Gene3D" id="1.20.1070.10">
    <property type="entry name" value="Rhodopsin 7-helix transmembrane proteins"/>
    <property type="match status" value="1"/>
</dbReference>
<feature type="domain" description="G-protein coupled receptors family 1 profile" evidence="6">
    <location>
        <begin position="24"/>
        <end position="274"/>
    </location>
</feature>
<dbReference type="EMBL" id="CAJNOR010008126">
    <property type="protein sequence ID" value="CAF1629034.1"/>
    <property type="molecule type" value="Genomic_DNA"/>
</dbReference>
<feature type="transmembrane region" description="Helical" evidence="5">
    <location>
        <begin position="177"/>
        <end position="197"/>
    </location>
</feature>
<evidence type="ECO:0000256" key="2">
    <source>
        <dbReference type="ARBA" id="ARBA00022692"/>
    </source>
</evidence>
<evidence type="ECO:0000313" key="8">
    <source>
        <dbReference type="Proteomes" id="UP000663828"/>
    </source>
</evidence>
<dbReference type="InterPro" id="IPR017452">
    <property type="entry name" value="GPCR_Rhodpsn_7TM"/>
</dbReference>
<protein>
    <recommendedName>
        <fullName evidence="6">G-protein coupled receptors family 1 profile domain-containing protein</fullName>
    </recommendedName>
</protein>
<evidence type="ECO:0000256" key="5">
    <source>
        <dbReference type="SAM" id="Phobius"/>
    </source>
</evidence>
<evidence type="ECO:0000313" key="7">
    <source>
        <dbReference type="EMBL" id="CAF1629034.1"/>
    </source>
</evidence>
<dbReference type="InterPro" id="IPR000276">
    <property type="entry name" value="GPCR_Rhodpsn"/>
</dbReference>
<feature type="transmembrane region" description="Helical" evidence="5">
    <location>
        <begin position="12"/>
        <end position="33"/>
    </location>
</feature>
<reference evidence="7" key="1">
    <citation type="submission" date="2021-02" db="EMBL/GenBank/DDBJ databases">
        <authorList>
            <person name="Nowell W R."/>
        </authorList>
    </citation>
    <scope>NUCLEOTIDE SEQUENCE</scope>
</reference>
<proteinExistence type="predicted"/>
<accession>A0A816D005</accession>
<evidence type="ECO:0000256" key="1">
    <source>
        <dbReference type="ARBA" id="ARBA00004370"/>
    </source>
</evidence>
<feature type="transmembrane region" description="Helical" evidence="5">
    <location>
        <begin position="254"/>
        <end position="278"/>
    </location>
</feature>
<name>A0A816D005_ADIRI</name>
<dbReference type="SUPFAM" id="SSF81321">
    <property type="entry name" value="Family A G protein-coupled receptor-like"/>
    <property type="match status" value="1"/>
</dbReference>
<dbReference type="GO" id="GO:0004930">
    <property type="term" value="F:G protein-coupled receptor activity"/>
    <property type="evidence" value="ECO:0007669"/>
    <property type="project" value="InterPro"/>
</dbReference>
<sequence length="331" mass="39753">MDPYIYRLSRFIILFIFAIPSLICFLLIFFFLFKNGEINHKRLQNHIIVVFLFCNFFLVTTELPITLIYSYEGYVLPQIEQFCSFWVAHNYGLYCVGLMLMAFGSIERYFLIFHERLMHRWRFIVHYPGIFICFIYPPLFYHLVVNFYPCENNYDYEYYVCGGACYQFEHVISIIDYLLNVASPTIIIVLANMILLYRVINQKRAMKLANTWQKNQLMYVQLVSISVLYLIIWIPFVIISLIRLFYDPFFLQDVILLIINYCLYIIPLVSPFSCLIGLPKVRYQLRRRHWHSLWAHSINHNRIGPARTMDVVRTRQQHILPSRQLENEHIC</sequence>
<keyword evidence="2 5" id="KW-0812">Transmembrane</keyword>
<comment type="caution">
    <text evidence="7">The sequence shown here is derived from an EMBL/GenBank/DDBJ whole genome shotgun (WGS) entry which is preliminary data.</text>
</comment>
<keyword evidence="4 5" id="KW-0472">Membrane</keyword>
<dbReference type="AlphaFoldDB" id="A0A816D005"/>
<evidence type="ECO:0000256" key="4">
    <source>
        <dbReference type="ARBA" id="ARBA00023136"/>
    </source>
</evidence>
<comment type="subcellular location">
    <subcellularLocation>
        <location evidence="1">Membrane</location>
    </subcellularLocation>
</comment>
<organism evidence="7 8">
    <name type="scientific">Adineta ricciae</name>
    <name type="common">Rotifer</name>
    <dbReference type="NCBI Taxonomy" id="249248"/>
    <lineage>
        <taxon>Eukaryota</taxon>
        <taxon>Metazoa</taxon>
        <taxon>Spiralia</taxon>
        <taxon>Gnathifera</taxon>
        <taxon>Rotifera</taxon>
        <taxon>Eurotatoria</taxon>
        <taxon>Bdelloidea</taxon>
        <taxon>Adinetida</taxon>
        <taxon>Adinetidae</taxon>
        <taxon>Adineta</taxon>
    </lineage>
</organism>
<dbReference type="CDD" id="cd00637">
    <property type="entry name" value="7tm_classA_rhodopsin-like"/>
    <property type="match status" value="1"/>
</dbReference>